<protein>
    <submittedName>
        <fullName evidence="1">Uncharacterized protein</fullName>
    </submittedName>
</protein>
<proteinExistence type="predicted"/>
<dbReference type="EMBL" id="LKAJ02000001">
    <property type="protein sequence ID" value="MCS5710236.1"/>
    <property type="molecule type" value="Genomic_DNA"/>
</dbReference>
<reference evidence="2" key="2">
    <citation type="journal article" date="2016" name="Genome Announc.">
        <title>Draft Genome Sequences of Two Novel Amoeba-Resistant Intranuclear Bacteria, 'Candidatus Berkiella cookevillensis' and 'Candidatus Berkiella aquae'.</title>
        <authorList>
            <person name="Mehari Y.T."/>
            <person name="Arivett B.A."/>
            <person name="Farone A.L."/>
            <person name="Gunderson J.H."/>
            <person name="Farone M.B."/>
        </authorList>
    </citation>
    <scope>NUCLEOTIDE SEQUENCE</scope>
    <source>
        <strain evidence="2">HT99</strain>
    </source>
</reference>
<dbReference type="EMBL" id="LKAJ01000010">
    <property type="protein sequence ID" value="KRG20627.1"/>
    <property type="molecule type" value="Genomic_DNA"/>
</dbReference>
<reference evidence="2" key="3">
    <citation type="submission" date="2021-06" db="EMBL/GenBank/DDBJ databases">
        <title>Genomic Description and Analysis of Intracellular Bacteria, Candidatus Berkiella cookevillensis and Candidatus Berkiella aquae.</title>
        <authorList>
            <person name="Kidane D.T."/>
            <person name="Mehari Y.T."/>
            <person name="Rice F.C."/>
            <person name="Arivett B.A."/>
            <person name="Farone A.L."/>
            <person name="Berk S.G."/>
            <person name="Farone M.B."/>
        </authorList>
    </citation>
    <scope>NUCLEOTIDE SEQUENCE</scope>
    <source>
        <strain evidence="2">HT99</strain>
    </source>
</reference>
<gene>
    <name evidence="2" type="ORF">HT99x_002210</name>
    <name evidence="1" type="ORF">HT99x_02359</name>
</gene>
<dbReference type="AlphaFoldDB" id="A0A0Q9YWW3"/>
<evidence type="ECO:0000313" key="3">
    <source>
        <dbReference type="Proteomes" id="UP000051497"/>
    </source>
</evidence>
<organism evidence="1">
    <name type="scientific">Candidatus Berkiella aquae</name>
    <dbReference type="NCBI Taxonomy" id="295108"/>
    <lineage>
        <taxon>Bacteria</taxon>
        <taxon>Pseudomonadati</taxon>
        <taxon>Pseudomonadota</taxon>
        <taxon>Gammaproteobacteria</taxon>
        <taxon>Candidatus Berkiellales</taxon>
        <taxon>Candidatus Berkiellaceae</taxon>
        <taxon>Candidatus Berkiella</taxon>
    </lineage>
</organism>
<accession>A0A0Q9YWW3</accession>
<keyword evidence="3" id="KW-1185">Reference proteome</keyword>
<dbReference type="RefSeq" id="WP_075066973.1">
    <property type="nucleotide sequence ID" value="NZ_LKAJ02000001.1"/>
</dbReference>
<comment type="caution">
    <text evidence="1">The sequence shown here is derived from an EMBL/GenBank/DDBJ whole genome shotgun (WGS) entry which is preliminary data.</text>
</comment>
<dbReference type="Proteomes" id="UP000051497">
    <property type="component" value="Unassembled WGS sequence"/>
</dbReference>
<evidence type="ECO:0000313" key="2">
    <source>
        <dbReference type="EMBL" id="MCS5710236.1"/>
    </source>
</evidence>
<name>A0A0Q9YWW3_9GAMM</name>
<evidence type="ECO:0000313" key="1">
    <source>
        <dbReference type="EMBL" id="KRG20627.1"/>
    </source>
</evidence>
<reference evidence="1" key="1">
    <citation type="submission" date="2015-09" db="EMBL/GenBank/DDBJ databases">
        <title>Draft Genome Sequences of Two Novel Amoeba-resistant Intranuclear Bacteria, Candidatus Berkiella cookevillensis and Candidatus Berkiella aquae.</title>
        <authorList>
            <person name="Mehari Y.T."/>
            <person name="Arivett B.A."/>
            <person name="Farone A.L."/>
            <person name="Gunderson J.H."/>
            <person name="Farone M.B."/>
        </authorList>
    </citation>
    <scope>NUCLEOTIDE SEQUENCE [LARGE SCALE GENOMIC DNA]</scope>
    <source>
        <strain evidence="1">HT99</strain>
    </source>
</reference>
<sequence length="105" mass="12078">MSIISEEKMAAYLPAFELHKAILNEQQGLNPNEETALRESLQLNGINLHSDILHGNEIDLKTRLFWQEMGIDPDSEDEVYDLLRRLGIEDYPQTPGVTNKKLLMR</sequence>